<dbReference type="GO" id="GO:0003682">
    <property type="term" value="F:chromatin binding"/>
    <property type="evidence" value="ECO:0007669"/>
    <property type="project" value="TreeGrafter"/>
</dbReference>
<organism evidence="15">
    <name type="scientific">Graphocephala atropunctata</name>
    <dbReference type="NCBI Taxonomy" id="36148"/>
    <lineage>
        <taxon>Eukaryota</taxon>
        <taxon>Metazoa</taxon>
        <taxon>Ecdysozoa</taxon>
        <taxon>Arthropoda</taxon>
        <taxon>Hexapoda</taxon>
        <taxon>Insecta</taxon>
        <taxon>Pterygota</taxon>
        <taxon>Neoptera</taxon>
        <taxon>Paraneoptera</taxon>
        <taxon>Hemiptera</taxon>
        <taxon>Auchenorrhyncha</taxon>
        <taxon>Membracoidea</taxon>
        <taxon>Cicadellidae</taxon>
        <taxon>Cicadellinae</taxon>
        <taxon>Cicadellini</taxon>
        <taxon>Graphocephala</taxon>
    </lineage>
</organism>
<sequence length="581" mass="65044">MSEIRHRDRILEAIDQLRKRKARPDVNRICSFMFRRFAVNCMETKLDLQKLIDAEIVIKVDYKGSTSYRNASKWAMLPSYKYKREIDTSSLIGSAVAELIVLEPDYLDIGVPDFELEDHMAQKDSKRFSKKNLQNILRREVEIGTLVKLENGNYFLGEHCSSISTSTTTMDRPSASQVGSPGKQSKANKLAARHTSRQKKIKLLSKHNDSNSNDSDKMKPDDQSNTSESANVGFRVGGRQKRARIVFDPSDNNLPTRVNKKRGPGRPLGSLNKSTTSNNTSNTSVPSTSPVTTPPSSKPPSVTAASPTPKSSVTTGTQVKSFNKTYDVSSTPVNPSLCFVCRSYGIRVKGVPERLISCLDCVTRVHPSCLENSNDGPKRDGTWQCTSCKFCEKCDENNALGAKPLAVCVVCRDGYHYQCHSPPVPERARSKHIPWHCYRCIPQETPPTIKEEPPAKERSDPPTPQKKDTVPAPPPPPPEAKPRDVPANCLQDPFEDIPMDETIPDAKHWTTNQVYQYFSTHFKPDLAQVFKDQDIDGQSLLLMKRMDILTSLSLKLGPALKVYGHVRKLQTRKSHPKILWS</sequence>
<evidence type="ECO:0000259" key="13">
    <source>
        <dbReference type="PROSITE" id="PS50016"/>
    </source>
</evidence>
<feature type="compositionally biased region" description="Low complexity" evidence="12">
    <location>
        <begin position="299"/>
        <end position="312"/>
    </location>
</feature>
<dbReference type="InterPro" id="IPR050548">
    <property type="entry name" value="PcG_chromatin_remod_factors"/>
</dbReference>
<feature type="compositionally biased region" description="Basic and acidic residues" evidence="12">
    <location>
        <begin position="206"/>
        <end position="222"/>
    </location>
</feature>
<keyword evidence="10" id="KW-0539">Nucleus</keyword>
<dbReference type="InterPro" id="IPR048589">
    <property type="entry name" value="SAMD1-like_WH"/>
</dbReference>
<evidence type="ECO:0000256" key="6">
    <source>
        <dbReference type="ARBA" id="ARBA00022771"/>
    </source>
</evidence>
<evidence type="ECO:0000256" key="5">
    <source>
        <dbReference type="ARBA" id="ARBA00022723"/>
    </source>
</evidence>
<reference evidence="15" key="1">
    <citation type="submission" date="2015-11" db="EMBL/GenBank/DDBJ databases">
        <title>De novo transcriptome assembly of four potential Pierce s Disease insect vectors from Arizona vineyards.</title>
        <authorList>
            <person name="Tassone E.E."/>
        </authorList>
    </citation>
    <scope>NUCLEOTIDE SEQUENCE</scope>
</reference>
<keyword evidence="4" id="KW-0597">Phosphoprotein</keyword>
<evidence type="ECO:0008006" key="16">
    <source>
        <dbReference type="Google" id="ProtNLM"/>
    </source>
</evidence>
<keyword evidence="3" id="KW-1017">Isopeptide bond</keyword>
<keyword evidence="9" id="KW-0156">Chromatin regulator</keyword>
<dbReference type="InterPro" id="IPR013083">
    <property type="entry name" value="Znf_RING/FYVE/PHD"/>
</dbReference>
<evidence type="ECO:0000313" key="15">
    <source>
        <dbReference type="EMBL" id="JAT29869.1"/>
    </source>
</evidence>
<dbReference type="Gene3D" id="3.30.40.10">
    <property type="entry name" value="Zinc/RING finger domain, C3HC4 (zinc finger)"/>
    <property type="match status" value="2"/>
</dbReference>
<dbReference type="SUPFAM" id="SSF47769">
    <property type="entry name" value="SAM/Pointed domain"/>
    <property type="match status" value="1"/>
</dbReference>
<accession>A0A1B6M1P8</accession>
<dbReference type="InterPro" id="IPR011011">
    <property type="entry name" value="Znf_FYVE_PHD"/>
</dbReference>
<comment type="subcellular location">
    <subcellularLocation>
        <location evidence="1">Nucleus</location>
    </subcellularLocation>
</comment>
<name>A0A1B6M1P8_9HEMI</name>
<keyword evidence="5" id="KW-0479">Metal-binding</keyword>
<dbReference type="InterPro" id="IPR013761">
    <property type="entry name" value="SAM/pointed_sf"/>
</dbReference>
<evidence type="ECO:0000256" key="4">
    <source>
        <dbReference type="ARBA" id="ARBA00022553"/>
    </source>
</evidence>
<proteinExistence type="predicted"/>
<feature type="compositionally biased region" description="Basic and acidic residues" evidence="12">
    <location>
        <begin position="449"/>
        <end position="469"/>
    </location>
</feature>
<feature type="region of interest" description="Disordered" evidence="12">
    <location>
        <begin position="165"/>
        <end position="316"/>
    </location>
</feature>
<evidence type="ECO:0000256" key="2">
    <source>
        <dbReference type="ARBA" id="ARBA00022491"/>
    </source>
</evidence>
<keyword evidence="7" id="KW-0862">Zinc</keyword>
<feature type="domain" description="SAMD1-like winged helix (WH)" evidence="14">
    <location>
        <begin position="1"/>
        <end position="74"/>
    </location>
</feature>
<dbReference type="InterPro" id="IPR001965">
    <property type="entry name" value="Znf_PHD"/>
</dbReference>
<feature type="domain" description="PHD-type" evidence="13">
    <location>
        <begin position="388"/>
        <end position="443"/>
    </location>
</feature>
<dbReference type="GO" id="GO:0008270">
    <property type="term" value="F:zinc ion binding"/>
    <property type="evidence" value="ECO:0007669"/>
    <property type="project" value="UniProtKB-KW"/>
</dbReference>
<dbReference type="InterPro" id="IPR019786">
    <property type="entry name" value="Zinc_finger_PHD-type_CS"/>
</dbReference>
<dbReference type="GO" id="GO:0042393">
    <property type="term" value="F:histone binding"/>
    <property type="evidence" value="ECO:0007669"/>
    <property type="project" value="TreeGrafter"/>
</dbReference>
<evidence type="ECO:0000256" key="9">
    <source>
        <dbReference type="ARBA" id="ARBA00022853"/>
    </source>
</evidence>
<feature type="region of interest" description="Disordered" evidence="12">
    <location>
        <begin position="446"/>
        <end position="492"/>
    </location>
</feature>
<evidence type="ECO:0000256" key="11">
    <source>
        <dbReference type="PROSITE-ProRule" id="PRU00146"/>
    </source>
</evidence>
<dbReference type="PROSITE" id="PS52014">
    <property type="entry name" value="SAMD1_WH"/>
    <property type="match status" value="1"/>
</dbReference>
<dbReference type="AlphaFoldDB" id="A0A1B6M1P8"/>
<gene>
    <name evidence="15" type="ORF">g.9236</name>
</gene>
<keyword evidence="6 11" id="KW-0863">Zinc-finger</keyword>
<dbReference type="EMBL" id="GEBQ01010108">
    <property type="protein sequence ID" value="JAT29869.1"/>
    <property type="molecule type" value="Transcribed_RNA"/>
</dbReference>
<dbReference type="GO" id="GO:0005634">
    <property type="term" value="C:nucleus"/>
    <property type="evidence" value="ECO:0007669"/>
    <property type="project" value="UniProtKB-SubCell"/>
</dbReference>
<dbReference type="SUPFAM" id="SSF57903">
    <property type="entry name" value="FYVE/PHD zinc finger"/>
    <property type="match status" value="2"/>
</dbReference>
<dbReference type="InterPro" id="IPR019787">
    <property type="entry name" value="Znf_PHD-finger"/>
</dbReference>
<feature type="domain" description="PHD-type" evidence="13">
    <location>
        <begin position="335"/>
        <end position="391"/>
    </location>
</feature>
<dbReference type="GO" id="GO:0045892">
    <property type="term" value="P:negative regulation of DNA-templated transcription"/>
    <property type="evidence" value="ECO:0007669"/>
    <property type="project" value="TreeGrafter"/>
</dbReference>
<feature type="compositionally biased region" description="Low complexity" evidence="12">
    <location>
        <begin position="273"/>
        <end position="291"/>
    </location>
</feature>
<evidence type="ECO:0000256" key="10">
    <source>
        <dbReference type="ARBA" id="ARBA00023242"/>
    </source>
</evidence>
<dbReference type="Pfam" id="PF21524">
    <property type="entry name" value="SAMD1_WH"/>
    <property type="match status" value="1"/>
</dbReference>
<keyword evidence="2" id="KW-0678">Repressor</keyword>
<feature type="compositionally biased region" description="Polar residues" evidence="12">
    <location>
        <begin position="165"/>
        <end position="187"/>
    </location>
</feature>
<dbReference type="GO" id="GO:0006325">
    <property type="term" value="P:chromatin organization"/>
    <property type="evidence" value="ECO:0007669"/>
    <property type="project" value="UniProtKB-KW"/>
</dbReference>
<dbReference type="PANTHER" id="PTHR12247">
    <property type="entry name" value="POLYCOMB GROUP PROTEIN"/>
    <property type="match status" value="1"/>
</dbReference>
<evidence type="ECO:0000256" key="8">
    <source>
        <dbReference type="ARBA" id="ARBA00022843"/>
    </source>
</evidence>
<evidence type="ECO:0000256" key="3">
    <source>
        <dbReference type="ARBA" id="ARBA00022499"/>
    </source>
</evidence>
<keyword evidence="8" id="KW-0832">Ubl conjugation</keyword>
<evidence type="ECO:0000256" key="1">
    <source>
        <dbReference type="ARBA" id="ARBA00004123"/>
    </source>
</evidence>
<protein>
    <recommendedName>
        <fullName evidence="16">PHD-type domain-containing protein</fullName>
    </recommendedName>
</protein>
<dbReference type="Gene3D" id="1.10.150.50">
    <property type="entry name" value="Transcription Factor, Ets-1"/>
    <property type="match status" value="1"/>
</dbReference>
<dbReference type="PROSITE" id="PS01359">
    <property type="entry name" value="ZF_PHD_1"/>
    <property type="match status" value="1"/>
</dbReference>
<evidence type="ECO:0000256" key="12">
    <source>
        <dbReference type="SAM" id="MobiDB-lite"/>
    </source>
</evidence>
<dbReference type="Pfam" id="PF00628">
    <property type="entry name" value="PHD"/>
    <property type="match status" value="1"/>
</dbReference>
<dbReference type="GO" id="GO:0003677">
    <property type="term" value="F:DNA binding"/>
    <property type="evidence" value="ECO:0007669"/>
    <property type="project" value="InterPro"/>
</dbReference>
<dbReference type="PANTHER" id="PTHR12247:SF139">
    <property type="entry name" value="ATHERIN-RELATED"/>
    <property type="match status" value="1"/>
</dbReference>
<feature type="compositionally biased region" description="Basic residues" evidence="12">
    <location>
        <begin position="191"/>
        <end position="205"/>
    </location>
</feature>
<evidence type="ECO:0000259" key="14">
    <source>
        <dbReference type="PROSITE" id="PS52014"/>
    </source>
</evidence>
<evidence type="ECO:0000256" key="7">
    <source>
        <dbReference type="ARBA" id="ARBA00022833"/>
    </source>
</evidence>
<dbReference type="SMART" id="SM00249">
    <property type="entry name" value="PHD"/>
    <property type="match status" value="2"/>
</dbReference>
<dbReference type="PROSITE" id="PS50016">
    <property type="entry name" value="ZF_PHD_2"/>
    <property type="match status" value="2"/>
</dbReference>